<comment type="caution">
    <text evidence="5">The sequence shown here is derived from an EMBL/GenBank/DDBJ whole genome shotgun (WGS) entry which is preliminary data.</text>
</comment>
<feature type="compositionally biased region" description="Polar residues" evidence="4">
    <location>
        <begin position="1156"/>
        <end position="1174"/>
    </location>
</feature>
<dbReference type="InterPro" id="IPR007015">
    <property type="entry name" value="DNA_pol_V/MYBBP1A"/>
</dbReference>
<comment type="subcellular location">
    <subcellularLocation>
        <location evidence="1">Nucleus</location>
    </subcellularLocation>
</comment>
<evidence type="ECO:0000256" key="1">
    <source>
        <dbReference type="ARBA" id="ARBA00004123"/>
    </source>
</evidence>
<comment type="similarity">
    <text evidence="2">Belongs to the MYBBP1A family.</text>
</comment>
<feature type="compositionally biased region" description="Basic and acidic residues" evidence="4">
    <location>
        <begin position="1139"/>
        <end position="1152"/>
    </location>
</feature>
<feature type="compositionally biased region" description="Basic and acidic residues" evidence="4">
    <location>
        <begin position="1215"/>
        <end position="1226"/>
    </location>
</feature>
<dbReference type="Pfam" id="PF04931">
    <property type="entry name" value="DNA_pol_phi"/>
    <property type="match status" value="1"/>
</dbReference>
<feature type="region of interest" description="Disordered" evidence="4">
    <location>
        <begin position="1126"/>
        <end position="1226"/>
    </location>
</feature>
<dbReference type="GO" id="GO:0006355">
    <property type="term" value="P:regulation of DNA-templated transcription"/>
    <property type="evidence" value="ECO:0007669"/>
    <property type="project" value="InterPro"/>
</dbReference>
<proteinExistence type="inferred from homology"/>
<dbReference type="EMBL" id="QNGE01003541">
    <property type="protein sequence ID" value="KAA3673914.1"/>
    <property type="molecule type" value="Genomic_DNA"/>
</dbReference>
<dbReference type="Proteomes" id="UP000324629">
    <property type="component" value="Unassembled WGS sequence"/>
</dbReference>
<evidence type="ECO:0000256" key="4">
    <source>
        <dbReference type="SAM" id="MobiDB-lite"/>
    </source>
</evidence>
<sequence length="1243" mass="139846">MNVDRKFLDLFWSISEEDVEKRNVACKQLLSKLVDEGKQPKLQYLDYTRERLIKGLRSFSFDARAGFSQALVSVLQAYPEYTNVDQLMQLLTRHIYSAPTSSKTEDVSLKHSYILCPKILCDSERINELNLAQLEQIFKPLFSLYDYAPWGSDVLKTFVQVLPKLSSKMVRKVFSGFTEKIWESFNQFDSDLLGEQLLFLFYVQCRMKGVQFSIDLSVKKFRKKFLTAIKKSSGDLTSSLLRVALEQNVIQDIWLKLKDTVCAPDATLKHRRLLMAIVSFVVCQCGDDLTQLILSECVIKAFIQQLSDSSLACFNDACSLLQHCLNTVAKSWRQKSSTDDKHKDVDVEMDEDNSLAASPSTLFTCFAMASPICDLLCEPKAPKPCQILMEQVPQALEISLLTAYSKKLVNLFLNPQSCNLEAKITSDEKHSSAPNSSAIRSFIASQLHHVLQCAMVADEPSAQLIQEVTDFLVFAGMASSLVPIVSRKNQTPITSKESAACWFALFRFLGRFAHQKKPPETDSSVTCPQLLLHIMQTVSFSNLTTLLDDLVECCRRKRSRKKPHLRDEPDWPAVLTDVLLGLVSQSSHMLRSFVRLTFSQLVCSGSVNSDCLSLLLDVLKMRLTGEHGATQTDHENLIDFSSTLTEAISDSDSGEAEEENELVSASDIEVEANESESDSESTMSDGETDEEQLSKLRESVQQALGPAALNPDELDSASYREFTDAEMFAQDEALAAAFRANRLAAPKRTVAGRARAVGQMKMRCLDLLQCVLQHAFQPELVFPTITQLMELGRTACEYELKKRRNRVTNKCYSKHRERVSFTARYGDIPLFTHVAQAIKCIRSRPQATQQTLASRLKEHPDDAARWLSEAMDAVVASAQIENPLPEFVKLITTATQFLFHMAHSLKEVKPDFEDTLCKPLLKQLRVFVRCARKTTIHRTVFIDLLSRCQVFAVHTFPVLADVFIGFAAQSSSSPGCDQPSAQSKGAVQYTFIQCCELLSAVCQSLVADRYAARELFSLVDDVLSLTITAMKTMDLRAQESVERVVWLSSPSIASAFLTFLTWGIKAAEKNKSVPLFDSTLIAHLRSLPCRSKVVRKTVRRFVNFAIETNRKQGGVKDEKIHAEKQRVKRELKKARQAKRRENASLRAERQQAKQELYSSQSGLTNGLLANTTGSEGKRKRSKKYGSNKQKEKAISALKTTPKPKEMIKANQTVKRRMESTEAFRNHSNDKQVALFKRQKVSIL</sequence>
<protein>
    <submittedName>
        <fullName evidence="5">Uncharacterized protein</fullName>
    </submittedName>
</protein>
<feature type="compositionally biased region" description="Acidic residues" evidence="4">
    <location>
        <begin position="652"/>
        <end position="661"/>
    </location>
</feature>
<feature type="compositionally biased region" description="Basic residues" evidence="4">
    <location>
        <begin position="1126"/>
        <end position="1138"/>
    </location>
</feature>
<accession>A0A5J4NEL4</accession>
<keyword evidence="3" id="KW-0539">Nucleus</keyword>
<keyword evidence="6" id="KW-1185">Reference proteome</keyword>
<dbReference type="InterPro" id="IPR016024">
    <property type="entry name" value="ARM-type_fold"/>
</dbReference>
<dbReference type="AlphaFoldDB" id="A0A5J4NEL4"/>
<feature type="compositionally biased region" description="Acidic residues" evidence="4">
    <location>
        <begin position="668"/>
        <end position="679"/>
    </location>
</feature>
<evidence type="ECO:0000313" key="6">
    <source>
        <dbReference type="Proteomes" id="UP000324629"/>
    </source>
</evidence>
<dbReference type="PANTHER" id="PTHR13213:SF2">
    <property type="entry name" value="MYB-BINDING PROTEIN 1A"/>
    <property type="match status" value="1"/>
</dbReference>
<dbReference type="GO" id="GO:0005730">
    <property type="term" value="C:nucleolus"/>
    <property type="evidence" value="ECO:0007669"/>
    <property type="project" value="InterPro"/>
</dbReference>
<dbReference type="SUPFAM" id="SSF48371">
    <property type="entry name" value="ARM repeat"/>
    <property type="match status" value="1"/>
</dbReference>
<feature type="region of interest" description="Disordered" evidence="4">
    <location>
        <begin position="648"/>
        <end position="694"/>
    </location>
</feature>
<reference evidence="5 6" key="1">
    <citation type="journal article" date="2019" name="Gigascience">
        <title>Whole-genome sequence of the oriental lung fluke Paragonimus westermani.</title>
        <authorList>
            <person name="Oey H."/>
            <person name="Zakrzewski M."/>
            <person name="Narain K."/>
            <person name="Devi K.R."/>
            <person name="Agatsuma T."/>
            <person name="Nawaratna S."/>
            <person name="Gobert G.N."/>
            <person name="Jones M.K."/>
            <person name="Ragan M.A."/>
            <person name="McManus D.P."/>
            <person name="Krause L."/>
        </authorList>
    </citation>
    <scope>NUCLEOTIDE SEQUENCE [LARGE SCALE GENOMIC DNA]</scope>
    <source>
        <strain evidence="5 6">IND2009</strain>
    </source>
</reference>
<dbReference type="PANTHER" id="PTHR13213">
    <property type="entry name" value="MYB-BINDING PROTEIN 1A FAMILY MEMBER"/>
    <property type="match status" value="1"/>
</dbReference>
<evidence type="ECO:0000313" key="5">
    <source>
        <dbReference type="EMBL" id="KAA3673914.1"/>
    </source>
</evidence>
<gene>
    <name evidence="5" type="ORF">DEA37_0005581</name>
</gene>
<name>A0A5J4NEL4_9TREM</name>
<dbReference type="GO" id="GO:0003677">
    <property type="term" value="F:DNA binding"/>
    <property type="evidence" value="ECO:0007669"/>
    <property type="project" value="InterPro"/>
</dbReference>
<organism evidence="5 6">
    <name type="scientific">Paragonimus westermani</name>
    <dbReference type="NCBI Taxonomy" id="34504"/>
    <lineage>
        <taxon>Eukaryota</taxon>
        <taxon>Metazoa</taxon>
        <taxon>Spiralia</taxon>
        <taxon>Lophotrochozoa</taxon>
        <taxon>Platyhelminthes</taxon>
        <taxon>Trematoda</taxon>
        <taxon>Digenea</taxon>
        <taxon>Plagiorchiida</taxon>
        <taxon>Troglotremata</taxon>
        <taxon>Troglotrematidae</taxon>
        <taxon>Paragonimus</taxon>
    </lineage>
</organism>
<evidence type="ECO:0000256" key="2">
    <source>
        <dbReference type="ARBA" id="ARBA00006809"/>
    </source>
</evidence>
<evidence type="ECO:0000256" key="3">
    <source>
        <dbReference type="ARBA" id="ARBA00023242"/>
    </source>
</evidence>